<keyword evidence="9" id="KW-1185">Reference proteome</keyword>
<evidence type="ECO:0000256" key="6">
    <source>
        <dbReference type="ARBA" id="ARBA00023136"/>
    </source>
</evidence>
<dbReference type="Proteomes" id="UP001151088">
    <property type="component" value="Unassembled WGS sequence"/>
</dbReference>
<dbReference type="PANTHER" id="PTHR34584">
    <property type="entry name" value="NA(+)/H(+) ANTIPORTER SUBUNIT E1"/>
    <property type="match status" value="1"/>
</dbReference>
<accession>A0A9X2PCU3</accession>
<dbReference type="GO" id="GO:0005886">
    <property type="term" value="C:plasma membrane"/>
    <property type="evidence" value="ECO:0007669"/>
    <property type="project" value="UniProtKB-SubCell"/>
</dbReference>
<dbReference type="Pfam" id="PF01899">
    <property type="entry name" value="MNHE"/>
    <property type="match status" value="1"/>
</dbReference>
<dbReference type="PIRSF" id="PIRSF019239">
    <property type="entry name" value="MrpE"/>
    <property type="match status" value="1"/>
</dbReference>
<comment type="subcellular location">
    <subcellularLocation>
        <location evidence="1">Cell membrane</location>
        <topology evidence="1">Multi-pass membrane protein</topology>
    </subcellularLocation>
</comment>
<keyword evidence="4 7" id="KW-0812">Transmembrane</keyword>
<keyword evidence="5 7" id="KW-1133">Transmembrane helix</keyword>
<evidence type="ECO:0000256" key="4">
    <source>
        <dbReference type="ARBA" id="ARBA00022692"/>
    </source>
</evidence>
<evidence type="ECO:0000256" key="3">
    <source>
        <dbReference type="ARBA" id="ARBA00022475"/>
    </source>
</evidence>
<comment type="caution">
    <text evidence="8">The sequence shown here is derived from an EMBL/GenBank/DDBJ whole genome shotgun (WGS) entry which is preliminary data.</text>
</comment>
<dbReference type="RefSeq" id="WP_258730724.1">
    <property type="nucleotide sequence ID" value="NZ_JANTHZ010000001.1"/>
</dbReference>
<feature type="transmembrane region" description="Helical" evidence="7">
    <location>
        <begin position="108"/>
        <end position="128"/>
    </location>
</feature>
<dbReference type="EMBL" id="JANTHZ010000001">
    <property type="protein sequence ID" value="MCS0493773.1"/>
    <property type="molecule type" value="Genomic_DNA"/>
</dbReference>
<evidence type="ECO:0000256" key="7">
    <source>
        <dbReference type="SAM" id="Phobius"/>
    </source>
</evidence>
<dbReference type="GO" id="GO:0008324">
    <property type="term" value="F:monoatomic cation transmembrane transporter activity"/>
    <property type="evidence" value="ECO:0007669"/>
    <property type="project" value="InterPro"/>
</dbReference>
<keyword evidence="3" id="KW-1003">Cell membrane</keyword>
<feature type="transmembrane region" description="Helical" evidence="7">
    <location>
        <begin position="7"/>
        <end position="24"/>
    </location>
</feature>
<dbReference type="InterPro" id="IPR002758">
    <property type="entry name" value="Cation_antiport_E"/>
</dbReference>
<organism evidence="8 9">
    <name type="scientific">Ancylobacter mangrovi</name>
    <dbReference type="NCBI Taxonomy" id="2972472"/>
    <lineage>
        <taxon>Bacteria</taxon>
        <taxon>Pseudomonadati</taxon>
        <taxon>Pseudomonadota</taxon>
        <taxon>Alphaproteobacteria</taxon>
        <taxon>Hyphomicrobiales</taxon>
        <taxon>Xanthobacteraceae</taxon>
        <taxon>Ancylobacter</taxon>
    </lineage>
</organism>
<keyword evidence="6 7" id="KW-0472">Membrane</keyword>
<protein>
    <submittedName>
        <fullName evidence="8">Na+/H+ antiporter subunit E</fullName>
    </submittedName>
</protein>
<evidence type="ECO:0000313" key="9">
    <source>
        <dbReference type="Proteomes" id="UP001151088"/>
    </source>
</evidence>
<evidence type="ECO:0000256" key="2">
    <source>
        <dbReference type="ARBA" id="ARBA00006228"/>
    </source>
</evidence>
<dbReference type="PANTHER" id="PTHR34584:SF1">
    <property type="entry name" value="NA(+)_H(+) ANTIPORTER SUBUNIT E1"/>
    <property type="match status" value="1"/>
</dbReference>
<feature type="transmembrane region" description="Helical" evidence="7">
    <location>
        <begin position="30"/>
        <end position="50"/>
    </location>
</feature>
<evidence type="ECO:0000313" key="8">
    <source>
        <dbReference type="EMBL" id="MCS0493773.1"/>
    </source>
</evidence>
<comment type="similarity">
    <text evidence="2">Belongs to the CPA3 antiporters (TC 2.A.63) subunit E family.</text>
</comment>
<reference evidence="8" key="1">
    <citation type="submission" date="2022-08" db="EMBL/GenBank/DDBJ databases">
        <authorList>
            <person name="Li F."/>
        </authorList>
    </citation>
    <scope>NUCLEOTIDE SEQUENCE</scope>
    <source>
        <strain evidence="8">MQZ15Z-1</strain>
    </source>
</reference>
<name>A0A9X2PCU3_9HYPH</name>
<evidence type="ECO:0000256" key="5">
    <source>
        <dbReference type="ARBA" id="ARBA00022989"/>
    </source>
</evidence>
<dbReference type="AlphaFoldDB" id="A0A9X2PCU3"/>
<proteinExistence type="inferred from homology"/>
<evidence type="ECO:0000256" key="1">
    <source>
        <dbReference type="ARBA" id="ARBA00004651"/>
    </source>
</evidence>
<dbReference type="NCBIfam" id="NF006520">
    <property type="entry name" value="PRK08965.1-4"/>
    <property type="match status" value="1"/>
</dbReference>
<gene>
    <name evidence="8" type="ORF">NVS89_01595</name>
</gene>
<sequence>MSALRRVVPYPLLFLALLAMWLLLQQSVAPGTLIFGALVALGGCWAMVALSPQPARIRRIGAAVRLAGRVFVDVFRSNLAVGTIVLGGEHRRTHSGFMTLRLELTNRYGLAVLAIVMTCTPGTLWVHYDPMRRTLLLHVLDLVDESEWVRLIKLRYETLLLEIFE</sequence>